<evidence type="ECO:0000256" key="1">
    <source>
        <dbReference type="SAM" id="Phobius"/>
    </source>
</evidence>
<proteinExistence type="predicted"/>
<keyword evidence="1" id="KW-0812">Transmembrane</keyword>
<keyword evidence="3" id="KW-1185">Reference proteome</keyword>
<sequence>MYAWEPSFMQKIRQIRSKEIQCLWKYATLAATNVVFAIHSPFMVRSFFNLAAK</sequence>
<comment type="caution">
    <text evidence="2">The sequence shown here is derived from an EMBL/GenBank/DDBJ whole genome shotgun (WGS) entry which is preliminary data.</text>
</comment>
<keyword evidence="1" id="KW-1133">Transmembrane helix</keyword>
<reference evidence="2" key="1">
    <citation type="journal article" date="2019" name="bioRxiv">
        <title>The Genome of the Zebra Mussel, Dreissena polymorpha: A Resource for Invasive Species Research.</title>
        <authorList>
            <person name="McCartney M.A."/>
            <person name="Auch B."/>
            <person name="Kono T."/>
            <person name="Mallez S."/>
            <person name="Zhang Y."/>
            <person name="Obille A."/>
            <person name="Becker A."/>
            <person name="Abrahante J.E."/>
            <person name="Garbe J."/>
            <person name="Badalamenti J.P."/>
            <person name="Herman A."/>
            <person name="Mangelson H."/>
            <person name="Liachko I."/>
            <person name="Sullivan S."/>
            <person name="Sone E.D."/>
            <person name="Koren S."/>
            <person name="Silverstein K.A.T."/>
            <person name="Beckman K.B."/>
            <person name="Gohl D.M."/>
        </authorList>
    </citation>
    <scope>NUCLEOTIDE SEQUENCE</scope>
    <source>
        <strain evidence="2">Duluth1</strain>
        <tissue evidence="2">Whole animal</tissue>
    </source>
</reference>
<feature type="transmembrane region" description="Helical" evidence="1">
    <location>
        <begin position="23"/>
        <end position="44"/>
    </location>
</feature>
<gene>
    <name evidence="2" type="ORF">DPMN_030688</name>
</gene>
<reference evidence="2" key="2">
    <citation type="submission" date="2020-11" db="EMBL/GenBank/DDBJ databases">
        <authorList>
            <person name="McCartney M.A."/>
            <person name="Auch B."/>
            <person name="Kono T."/>
            <person name="Mallez S."/>
            <person name="Becker A."/>
            <person name="Gohl D.M."/>
            <person name="Silverstein K.A.T."/>
            <person name="Koren S."/>
            <person name="Bechman K.B."/>
            <person name="Herman A."/>
            <person name="Abrahante J.E."/>
            <person name="Garbe J."/>
        </authorList>
    </citation>
    <scope>NUCLEOTIDE SEQUENCE</scope>
    <source>
        <strain evidence="2">Duluth1</strain>
        <tissue evidence="2">Whole animal</tissue>
    </source>
</reference>
<keyword evidence="1" id="KW-0472">Membrane</keyword>
<name>A0A9D4RGD8_DREPO</name>
<dbReference type="EMBL" id="JAIWYP010000002">
    <property type="protein sequence ID" value="KAH3867556.1"/>
    <property type="molecule type" value="Genomic_DNA"/>
</dbReference>
<evidence type="ECO:0000313" key="2">
    <source>
        <dbReference type="EMBL" id="KAH3867556.1"/>
    </source>
</evidence>
<dbReference type="Proteomes" id="UP000828390">
    <property type="component" value="Unassembled WGS sequence"/>
</dbReference>
<organism evidence="2 3">
    <name type="scientific">Dreissena polymorpha</name>
    <name type="common">Zebra mussel</name>
    <name type="synonym">Mytilus polymorpha</name>
    <dbReference type="NCBI Taxonomy" id="45954"/>
    <lineage>
        <taxon>Eukaryota</taxon>
        <taxon>Metazoa</taxon>
        <taxon>Spiralia</taxon>
        <taxon>Lophotrochozoa</taxon>
        <taxon>Mollusca</taxon>
        <taxon>Bivalvia</taxon>
        <taxon>Autobranchia</taxon>
        <taxon>Heteroconchia</taxon>
        <taxon>Euheterodonta</taxon>
        <taxon>Imparidentia</taxon>
        <taxon>Neoheterodontei</taxon>
        <taxon>Myida</taxon>
        <taxon>Dreissenoidea</taxon>
        <taxon>Dreissenidae</taxon>
        <taxon>Dreissena</taxon>
    </lineage>
</organism>
<evidence type="ECO:0000313" key="3">
    <source>
        <dbReference type="Proteomes" id="UP000828390"/>
    </source>
</evidence>
<accession>A0A9D4RGD8</accession>
<dbReference type="AlphaFoldDB" id="A0A9D4RGD8"/>
<protein>
    <submittedName>
        <fullName evidence="2">Uncharacterized protein</fullName>
    </submittedName>
</protein>